<dbReference type="Pfam" id="PF14388">
    <property type="entry name" value="DUF4419"/>
    <property type="match status" value="1"/>
</dbReference>
<dbReference type="AlphaFoldDB" id="A0A8S0XN98"/>
<sequence>MLYISQQYANNRSQFDHETFSIASSLSTSTMPLTFKVATHDAAPVERYEYASVLESADQILESTWGRQYRTQKVKEILQSSLPKDAISSIVAKRNGFVDTVVSAYNEHQHLVIRPDDVWIAILSQFNLYVNAHAEELRTSFVAHDGQKKLVVNAVGNRYTVDFGALANQMTGEIHKNVVDKDFRDWILPAFITTSQNDTVICAVLMMATLKAYFRYGMNMYCGIPSVTLEGAKSDWENLLARLDKLPTFGAEPAAWAALLRPILKRFVNAFDGNPDIDFWSRVCHYHSGGSGPPYLSGWITAFCVWDSNGKWQGPSLEPGSDKPLGHTFGYEIPALEIDGVHYCTIDSSDVPPGYCEVDVELNDNGDKFDCVMVSGHVGSRIEGEGEDTLRPCPSWFIFIKEECEDPASKRKREYEEARKAREDVHVVVPPE</sequence>
<dbReference type="EMBL" id="CACVBS010000056">
    <property type="protein sequence ID" value="CAA7266753.1"/>
    <property type="molecule type" value="Genomic_DNA"/>
</dbReference>
<comment type="caution">
    <text evidence="1">The sequence shown here is derived from an EMBL/GenBank/DDBJ whole genome shotgun (WGS) entry which is preliminary data.</text>
</comment>
<dbReference type="OrthoDB" id="9978173at2759"/>
<dbReference type="PANTHER" id="PTHR31252:SF11">
    <property type="entry name" value="DUF4419 DOMAIN-CONTAINING PROTEIN"/>
    <property type="match status" value="1"/>
</dbReference>
<reference evidence="1 2" key="1">
    <citation type="submission" date="2020-01" db="EMBL/GenBank/DDBJ databases">
        <authorList>
            <person name="Gupta K D."/>
        </authorList>
    </citation>
    <scope>NUCLEOTIDE SEQUENCE [LARGE SCALE GENOMIC DNA]</scope>
</reference>
<gene>
    <name evidence="1" type="ORF">AAE3_LOCUS9014</name>
</gene>
<dbReference type="Gene3D" id="1.20.120.1060">
    <property type="match status" value="1"/>
</dbReference>
<protein>
    <submittedName>
        <fullName evidence="1">Uncharacterized protein</fullName>
    </submittedName>
</protein>
<keyword evidence="2" id="KW-1185">Reference proteome</keyword>
<organism evidence="1 2">
    <name type="scientific">Cyclocybe aegerita</name>
    <name type="common">Black poplar mushroom</name>
    <name type="synonym">Agrocybe aegerita</name>
    <dbReference type="NCBI Taxonomy" id="1973307"/>
    <lineage>
        <taxon>Eukaryota</taxon>
        <taxon>Fungi</taxon>
        <taxon>Dikarya</taxon>
        <taxon>Basidiomycota</taxon>
        <taxon>Agaricomycotina</taxon>
        <taxon>Agaricomycetes</taxon>
        <taxon>Agaricomycetidae</taxon>
        <taxon>Agaricales</taxon>
        <taxon>Agaricineae</taxon>
        <taxon>Bolbitiaceae</taxon>
        <taxon>Cyclocybe</taxon>
    </lineage>
</organism>
<dbReference type="Proteomes" id="UP000467700">
    <property type="component" value="Unassembled WGS sequence"/>
</dbReference>
<dbReference type="InterPro" id="IPR025533">
    <property type="entry name" value="DUF4419"/>
</dbReference>
<name>A0A8S0XN98_CYCAE</name>
<dbReference type="PANTHER" id="PTHR31252">
    <property type="entry name" value="DUF4419 DOMAIN-CONTAINING PROTEIN"/>
    <property type="match status" value="1"/>
</dbReference>
<proteinExistence type="predicted"/>
<evidence type="ECO:0000313" key="2">
    <source>
        <dbReference type="Proteomes" id="UP000467700"/>
    </source>
</evidence>
<evidence type="ECO:0000313" key="1">
    <source>
        <dbReference type="EMBL" id="CAA7266753.1"/>
    </source>
</evidence>
<accession>A0A8S0XN98</accession>